<gene>
    <name evidence="1" type="ORF">B5M42_24050</name>
</gene>
<organism evidence="1 2">
    <name type="scientific">Paenibacillus athensensis</name>
    <dbReference type="NCBI Taxonomy" id="1967502"/>
    <lineage>
        <taxon>Bacteria</taxon>
        <taxon>Bacillati</taxon>
        <taxon>Bacillota</taxon>
        <taxon>Bacilli</taxon>
        <taxon>Bacillales</taxon>
        <taxon>Paenibacillaceae</taxon>
        <taxon>Paenibacillus</taxon>
    </lineage>
</organism>
<evidence type="ECO:0000313" key="1">
    <source>
        <dbReference type="EMBL" id="TFE82981.1"/>
    </source>
</evidence>
<sequence length="343" mass="40686">MPLGQPQVIGYLCNAYPLAIAAQEDKYLDWFYSNFIQLMMIKGFPSEEPFFTFHAPVLQWHQYVLRCPFITYQKLEVAIVDGYKSGVLDFICDSIDRGRHVHVHADEYYISHNRAYQTYHFPHEMLISGYDREKRTLTVMGFDQRMTFGIFEIDFDEFIEAYRGCNRDTIWHDHIPFAQYVYLLEYNPHFEYKFDKELVVQSLKEYRTSSNSSVHYRAQRNPDEDNYGMAFYGLMETYLRRRVGEQGGWIDLRFSHALWEHKKIMLDRVEYMDKKGYHHTGEALQEACRLIEQTALVARNACIKYNVKARPDELERIIGLYREVAALESQFLEAWITELEGGN</sequence>
<dbReference type="EMBL" id="MYFO01000061">
    <property type="protein sequence ID" value="TFE82981.1"/>
    <property type="molecule type" value="Genomic_DNA"/>
</dbReference>
<dbReference type="PROSITE" id="PS50896">
    <property type="entry name" value="LISH"/>
    <property type="match status" value="1"/>
</dbReference>
<dbReference type="InterPro" id="IPR006594">
    <property type="entry name" value="LisH"/>
</dbReference>
<name>A0A4Y8PQM4_9BACL</name>
<comment type="caution">
    <text evidence="1">The sequence shown here is derived from an EMBL/GenBank/DDBJ whole genome shotgun (WGS) entry which is preliminary data.</text>
</comment>
<dbReference type="Proteomes" id="UP000298246">
    <property type="component" value="Unassembled WGS sequence"/>
</dbReference>
<evidence type="ECO:0000313" key="2">
    <source>
        <dbReference type="Proteomes" id="UP000298246"/>
    </source>
</evidence>
<proteinExistence type="predicted"/>
<reference evidence="1 2" key="1">
    <citation type="submission" date="2017-03" db="EMBL/GenBank/DDBJ databases">
        <title>Isolation of Levoglucosan Utilizing Bacteria.</title>
        <authorList>
            <person name="Arya A.S."/>
        </authorList>
    </citation>
    <scope>NUCLEOTIDE SEQUENCE [LARGE SCALE GENOMIC DNA]</scope>
    <source>
        <strain evidence="1 2">MEC069</strain>
    </source>
</reference>
<dbReference type="AlphaFoldDB" id="A0A4Y8PQM4"/>
<protein>
    <recommendedName>
        <fullName evidence="3">Butirosin biosynthesis protein H N-terminal domain-containing protein</fullName>
    </recommendedName>
</protein>
<evidence type="ECO:0008006" key="3">
    <source>
        <dbReference type="Google" id="ProtNLM"/>
    </source>
</evidence>
<accession>A0A4Y8PQM4</accession>
<keyword evidence="2" id="KW-1185">Reference proteome</keyword>